<dbReference type="Pfam" id="PF13515">
    <property type="entry name" value="FUSC_2"/>
    <property type="match status" value="1"/>
</dbReference>
<sequence>MIKGLALRPLWPYVSEVTAALLGTLAAIAIALQIGPPGSAMATGGAAAIVGATALKDTPHRRWRLAAIASLWMASAVLLGWLSSPYSVLFVLIAGIWSLGAGLTWALGGNVGLVAATATALLVTSPDWGSWTDAFTVAGLTLGAGLLQSVLVAKAPRPQRQAQSAALAVGYRQVVADARRLAKDPDAVLDHRPLIALRQRYTPTDNQARRRPMAFRGLYALPERIGMTLNVLRPAAGTRAGEQSLRAAANMLEAVAENPPGARDEATAALAALDGAIDGLPAQTVPNGRRLRRQVMEAATLHFHGSATPRRPPQAVLREQLTFDSPIFRHALRLAAAVTAGVAAARISGVHDGSWIALTVLLVLRPETAHTYTRCTTRLAGVLIGVVLATAATMLVHPVGLAAGVLAVIFLGLTFAVSGIGYAPLSAAAAATMVFLLDIDGASASPSLGTRVVAVILGGALAIATHVLLPDRPLVRLRQRAGELLKDEIDYAATVIRAFAHSADDHDAAVEAAWNRAARARSAFEAAGGGIRADNPEVRHWLTAYRAALNTITSVCATLESQTPNVKDADLDLRFVVAVDDYVDALRGEAPRAGQPWRVDARHLAEADQQVRECAAYLDRQDTAQRVLVGEIEAITRVLLNVAETGS</sequence>
<comment type="caution">
    <text evidence="7">The sequence shown here is derived from an EMBL/GenBank/DDBJ whole genome shotgun (WGS) entry which is preliminary data.</text>
</comment>
<keyword evidence="3 5" id="KW-1133">Transmembrane helix</keyword>
<feature type="transmembrane region" description="Helical" evidence="5">
    <location>
        <begin position="379"/>
        <end position="397"/>
    </location>
</feature>
<dbReference type="Proteomes" id="UP000230551">
    <property type="component" value="Unassembled WGS sequence"/>
</dbReference>
<dbReference type="InterPro" id="IPR049453">
    <property type="entry name" value="Memb_transporter_dom"/>
</dbReference>
<dbReference type="OrthoDB" id="3816110at2"/>
<proteinExistence type="predicted"/>
<keyword evidence="2 5" id="KW-0812">Transmembrane</keyword>
<feature type="transmembrane region" description="Helical" evidence="5">
    <location>
        <begin position="448"/>
        <end position="469"/>
    </location>
</feature>
<feature type="transmembrane region" description="Helical" evidence="5">
    <location>
        <begin position="89"/>
        <end position="122"/>
    </location>
</feature>
<evidence type="ECO:0000313" key="8">
    <source>
        <dbReference type="Proteomes" id="UP000230551"/>
    </source>
</evidence>
<dbReference type="AlphaFoldDB" id="A0A2G5PDV7"/>
<feature type="domain" description="Integral membrane bound transporter" evidence="6">
    <location>
        <begin position="342"/>
        <end position="464"/>
    </location>
</feature>
<dbReference type="EMBL" id="PDCN02000004">
    <property type="protein sequence ID" value="PIB76497.1"/>
    <property type="molecule type" value="Genomic_DNA"/>
</dbReference>
<feature type="transmembrane region" description="Helical" evidence="5">
    <location>
        <begin position="403"/>
        <end position="436"/>
    </location>
</feature>
<dbReference type="RefSeq" id="WP_090592992.1">
    <property type="nucleotide sequence ID" value="NZ_CP104302.1"/>
</dbReference>
<feature type="transmembrane region" description="Helical" evidence="5">
    <location>
        <begin position="63"/>
        <end position="82"/>
    </location>
</feature>
<comment type="subcellular location">
    <subcellularLocation>
        <location evidence="1">Membrane</location>
        <topology evidence="1">Multi-pass membrane protein</topology>
    </subcellularLocation>
</comment>
<feature type="transmembrane region" description="Helical" evidence="5">
    <location>
        <begin position="134"/>
        <end position="153"/>
    </location>
</feature>
<dbReference type="STRING" id="85968.GCA_900073015_03552"/>
<evidence type="ECO:0000259" key="6">
    <source>
        <dbReference type="Pfam" id="PF13515"/>
    </source>
</evidence>
<reference evidence="7 8" key="1">
    <citation type="journal article" date="2017" name="Infect. Genet. Evol.">
        <title>The new phylogeny of the genus Mycobacterium: The old and the news.</title>
        <authorList>
            <person name="Tortoli E."/>
            <person name="Fedrizzi T."/>
            <person name="Meehan C.J."/>
            <person name="Trovato A."/>
            <person name="Grottola A."/>
            <person name="Giacobazzi E."/>
            <person name="Serpini G.F."/>
            <person name="Tagliazucchi S."/>
            <person name="Fabio A."/>
            <person name="Bettua C."/>
            <person name="Bertorelli R."/>
            <person name="Frascaro F."/>
            <person name="De Sanctis V."/>
            <person name="Pecorari M."/>
            <person name="Jousson O."/>
            <person name="Segata N."/>
            <person name="Cirillo D.M."/>
        </authorList>
    </citation>
    <scope>NUCLEOTIDE SEQUENCE [LARGE SCALE GENOMIC DNA]</scope>
    <source>
        <strain evidence="7 8">CIP1034565</strain>
    </source>
</reference>
<gene>
    <name evidence="7" type="ORF">CQY22_005075</name>
</gene>
<keyword evidence="4 5" id="KW-0472">Membrane</keyword>
<evidence type="ECO:0000256" key="3">
    <source>
        <dbReference type="ARBA" id="ARBA00022989"/>
    </source>
</evidence>
<evidence type="ECO:0000256" key="2">
    <source>
        <dbReference type="ARBA" id="ARBA00022692"/>
    </source>
</evidence>
<accession>A0A2G5PDV7</accession>
<evidence type="ECO:0000313" key="7">
    <source>
        <dbReference type="EMBL" id="PIB76497.1"/>
    </source>
</evidence>
<dbReference type="GO" id="GO:0016020">
    <property type="term" value="C:membrane"/>
    <property type="evidence" value="ECO:0007669"/>
    <property type="project" value="UniProtKB-SubCell"/>
</dbReference>
<name>A0A2G5PDV7_9MYCO</name>
<organism evidence="7 8">
    <name type="scientific">Mycolicibacterium brumae</name>
    <dbReference type="NCBI Taxonomy" id="85968"/>
    <lineage>
        <taxon>Bacteria</taxon>
        <taxon>Bacillati</taxon>
        <taxon>Actinomycetota</taxon>
        <taxon>Actinomycetes</taxon>
        <taxon>Mycobacteriales</taxon>
        <taxon>Mycobacteriaceae</taxon>
        <taxon>Mycolicibacterium</taxon>
    </lineage>
</organism>
<protein>
    <submittedName>
        <fullName evidence="7">FUSC family protein</fullName>
    </submittedName>
</protein>
<evidence type="ECO:0000256" key="1">
    <source>
        <dbReference type="ARBA" id="ARBA00004141"/>
    </source>
</evidence>
<evidence type="ECO:0000256" key="4">
    <source>
        <dbReference type="ARBA" id="ARBA00023136"/>
    </source>
</evidence>
<keyword evidence="8" id="KW-1185">Reference proteome</keyword>
<evidence type="ECO:0000256" key="5">
    <source>
        <dbReference type="SAM" id="Phobius"/>
    </source>
</evidence>